<evidence type="ECO:0000256" key="3">
    <source>
        <dbReference type="PIRSR" id="PIRSR603782-1"/>
    </source>
</evidence>
<dbReference type="PANTHER" id="PTHR12151:SF25">
    <property type="entry name" value="LINALOOL DEHYDRATASE_ISOMERASE DOMAIN-CONTAINING PROTEIN"/>
    <property type="match status" value="1"/>
</dbReference>
<keyword evidence="2 3" id="KW-0186">Copper</keyword>
<evidence type="ECO:0000256" key="5">
    <source>
        <dbReference type="SAM" id="SignalP"/>
    </source>
</evidence>
<feature type="binding site" evidence="3">
    <location>
        <position position="60"/>
    </location>
    <ligand>
        <name>Cu cation</name>
        <dbReference type="ChEBI" id="CHEBI:23378"/>
    </ligand>
</feature>
<feature type="signal peptide" evidence="5">
    <location>
        <begin position="1"/>
        <end position="19"/>
    </location>
</feature>
<dbReference type="Pfam" id="PF02630">
    <property type="entry name" value="SCO1-SenC"/>
    <property type="match status" value="1"/>
</dbReference>
<dbReference type="SUPFAM" id="SSF52833">
    <property type="entry name" value="Thioredoxin-like"/>
    <property type="match status" value="1"/>
</dbReference>
<name>A0A6P0CDJ5_9RHOB</name>
<dbReference type="AlphaFoldDB" id="A0A6P0CDJ5"/>
<organism evidence="7 8">
    <name type="scientific">Sulfitobacter sediminilitoris</name>
    <dbReference type="NCBI Taxonomy" id="2698830"/>
    <lineage>
        <taxon>Bacteria</taxon>
        <taxon>Pseudomonadati</taxon>
        <taxon>Pseudomonadota</taxon>
        <taxon>Alphaproteobacteria</taxon>
        <taxon>Rhodobacterales</taxon>
        <taxon>Roseobacteraceae</taxon>
        <taxon>Sulfitobacter</taxon>
    </lineage>
</organism>
<comment type="caution">
    <text evidence="7">The sequence shown here is derived from an EMBL/GenBank/DDBJ whole genome shotgun (WGS) entry which is preliminary data.</text>
</comment>
<evidence type="ECO:0000313" key="7">
    <source>
        <dbReference type="EMBL" id="NEK22454.1"/>
    </source>
</evidence>
<keyword evidence="5" id="KW-0732">Signal</keyword>
<feature type="domain" description="Thioredoxin" evidence="6">
    <location>
        <begin position="22"/>
        <end position="185"/>
    </location>
</feature>
<feature type="binding site" evidence="3">
    <location>
        <position position="64"/>
    </location>
    <ligand>
        <name>Cu cation</name>
        <dbReference type="ChEBI" id="CHEBI:23378"/>
    </ligand>
</feature>
<proteinExistence type="inferred from homology"/>
<evidence type="ECO:0000256" key="1">
    <source>
        <dbReference type="ARBA" id="ARBA00010996"/>
    </source>
</evidence>
<feature type="chain" id="PRO_5026987704" evidence="5">
    <location>
        <begin position="20"/>
        <end position="187"/>
    </location>
</feature>
<feature type="binding site" evidence="3">
    <location>
        <position position="149"/>
    </location>
    <ligand>
        <name>Cu cation</name>
        <dbReference type="ChEBI" id="CHEBI:23378"/>
    </ligand>
</feature>
<dbReference type="Gene3D" id="3.40.30.10">
    <property type="entry name" value="Glutaredoxin"/>
    <property type="match status" value="1"/>
</dbReference>
<evidence type="ECO:0000313" key="8">
    <source>
        <dbReference type="Proteomes" id="UP000468591"/>
    </source>
</evidence>
<evidence type="ECO:0000259" key="6">
    <source>
        <dbReference type="PROSITE" id="PS51352"/>
    </source>
</evidence>
<comment type="similarity">
    <text evidence="1">Belongs to the SCO1/2 family.</text>
</comment>
<dbReference type="InterPro" id="IPR013766">
    <property type="entry name" value="Thioredoxin_domain"/>
</dbReference>
<dbReference type="InterPro" id="IPR036249">
    <property type="entry name" value="Thioredoxin-like_sf"/>
</dbReference>
<sequence length="187" mass="20129">MILRFAILLMLFNASSVLAQSPLPFDVGGPFTLTNQHGERRTQSDPDGLPQLLFFGYANCPGVCTAALPLMAEVTDSLAKQDITVRPVMITVDPARDTVETMAEPLVRHHPSFIGLTGDRDALGAAYAAFSVEHALAYEDPTYGPVYSHGSLIYLMDANGKVLTLIPPVMDANHAAETALKYLTPGK</sequence>
<keyword evidence="8" id="KW-1185">Reference proteome</keyword>
<feature type="disulfide bond" description="Redox-active" evidence="4">
    <location>
        <begin position="60"/>
        <end position="64"/>
    </location>
</feature>
<dbReference type="EMBL" id="JAABNT010000004">
    <property type="protein sequence ID" value="NEK22454.1"/>
    <property type="molecule type" value="Genomic_DNA"/>
</dbReference>
<keyword evidence="4" id="KW-1015">Disulfide bond</keyword>
<protein>
    <submittedName>
        <fullName evidence="7">SCO family protein</fullName>
    </submittedName>
</protein>
<evidence type="ECO:0000256" key="4">
    <source>
        <dbReference type="PIRSR" id="PIRSR603782-2"/>
    </source>
</evidence>
<dbReference type="PANTHER" id="PTHR12151">
    <property type="entry name" value="ELECTRON TRANSPORT PROTIN SCO1/SENC FAMILY MEMBER"/>
    <property type="match status" value="1"/>
</dbReference>
<dbReference type="InterPro" id="IPR003782">
    <property type="entry name" value="SCO1/SenC"/>
</dbReference>
<evidence type="ECO:0000256" key="2">
    <source>
        <dbReference type="ARBA" id="ARBA00023008"/>
    </source>
</evidence>
<gene>
    <name evidence="7" type="ORF">GV827_08575</name>
</gene>
<dbReference type="CDD" id="cd02968">
    <property type="entry name" value="SCO"/>
    <property type="match status" value="1"/>
</dbReference>
<dbReference type="Proteomes" id="UP000468591">
    <property type="component" value="Unassembled WGS sequence"/>
</dbReference>
<keyword evidence="3" id="KW-0479">Metal-binding</keyword>
<dbReference type="PROSITE" id="PS51352">
    <property type="entry name" value="THIOREDOXIN_2"/>
    <property type="match status" value="1"/>
</dbReference>
<dbReference type="RefSeq" id="WP_164353378.1">
    <property type="nucleotide sequence ID" value="NZ_JAABNT010000004.1"/>
</dbReference>
<accession>A0A6P0CDJ5</accession>
<dbReference type="GO" id="GO:0046872">
    <property type="term" value="F:metal ion binding"/>
    <property type="evidence" value="ECO:0007669"/>
    <property type="project" value="UniProtKB-KW"/>
</dbReference>
<reference evidence="7 8" key="1">
    <citation type="submission" date="2020-01" db="EMBL/GenBank/DDBJ databases">
        <title>Sulfitobacter sediminilitoris sp. nov., isolated from a tidal flat.</title>
        <authorList>
            <person name="Park S."/>
            <person name="Yoon J.-H."/>
        </authorList>
    </citation>
    <scope>NUCLEOTIDE SEQUENCE [LARGE SCALE GENOMIC DNA]</scope>
    <source>
        <strain evidence="7 8">JBTF-M27</strain>
    </source>
</reference>